<reference evidence="2" key="1">
    <citation type="journal article" date="2020" name="Nature">
        <title>Giant virus diversity and host interactions through global metagenomics.</title>
        <authorList>
            <person name="Schulz F."/>
            <person name="Roux S."/>
            <person name="Paez-Espino D."/>
            <person name="Jungbluth S."/>
            <person name="Walsh D.A."/>
            <person name="Denef V.J."/>
            <person name="McMahon K.D."/>
            <person name="Konstantinidis K.T."/>
            <person name="Eloe-Fadrosh E.A."/>
            <person name="Kyrpides N.C."/>
            <person name="Woyke T."/>
        </authorList>
    </citation>
    <scope>NUCLEOTIDE SEQUENCE</scope>
    <source>
        <strain evidence="2">GVMAG-M-3300023184-72</strain>
    </source>
</reference>
<dbReference type="InterPro" id="IPR013087">
    <property type="entry name" value="Znf_C2H2_type"/>
</dbReference>
<name>A0A6C0ID95_9ZZZZ</name>
<dbReference type="PROSITE" id="PS50157">
    <property type="entry name" value="ZINC_FINGER_C2H2_2"/>
    <property type="match status" value="1"/>
</dbReference>
<organism evidence="2">
    <name type="scientific">viral metagenome</name>
    <dbReference type="NCBI Taxonomy" id="1070528"/>
    <lineage>
        <taxon>unclassified sequences</taxon>
        <taxon>metagenomes</taxon>
        <taxon>organismal metagenomes</taxon>
    </lineage>
</organism>
<evidence type="ECO:0000313" key="2">
    <source>
        <dbReference type="EMBL" id="QHT91058.1"/>
    </source>
</evidence>
<proteinExistence type="predicted"/>
<dbReference type="AlphaFoldDB" id="A0A6C0ID95"/>
<protein>
    <recommendedName>
        <fullName evidence="1">C2H2-type domain-containing protein</fullName>
    </recommendedName>
</protein>
<feature type="domain" description="C2H2-type" evidence="1">
    <location>
        <begin position="59"/>
        <end position="87"/>
    </location>
</feature>
<evidence type="ECO:0000259" key="1">
    <source>
        <dbReference type="PROSITE" id="PS50157"/>
    </source>
</evidence>
<sequence length="295" mass="34224">MEIAKVAKNLVNFYFCKKCDYKTCRKFNFDKHKMTAKHLESQNGNILSSKSSKSSKESFICISCGKHYSTNAGLWKHKQKCNCNDEEQIKISDEPSDKELIVMLMKKNDELQNMMMEVIKNGTHNITNTNSHNKTFNLQFFLNETCKDAMNIMDFIESIKLQLTDLERVGELGYVDGISNIIIKNLKAMDITQRPIHCTDKKREVLYVKDENLWQKEDQQNKKVRTAIKKIADKNMRLLPHYKEKYPDCNKSASHVSDKYNTIIIESMGGKGENDLEKENKIISNISKEVFVVKE</sequence>
<accession>A0A6C0ID95</accession>
<dbReference type="EMBL" id="MN740162">
    <property type="protein sequence ID" value="QHT91058.1"/>
    <property type="molecule type" value="Genomic_DNA"/>
</dbReference>